<keyword evidence="3" id="KW-1185">Reference proteome</keyword>
<evidence type="ECO:0000256" key="1">
    <source>
        <dbReference type="SAM" id="MobiDB-lite"/>
    </source>
</evidence>
<dbReference type="EMBL" id="VDFW01000019">
    <property type="protein sequence ID" value="TNC23501.1"/>
    <property type="molecule type" value="Genomic_DNA"/>
</dbReference>
<dbReference type="AlphaFoldDB" id="A0A5C4LXE9"/>
<feature type="compositionally biased region" description="Basic and acidic residues" evidence="1">
    <location>
        <begin position="1"/>
        <end position="14"/>
    </location>
</feature>
<accession>A0A5C4LXE9</accession>
<protein>
    <submittedName>
        <fullName evidence="2">Uncharacterized protein</fullName>
    </submittedName>
</protein>
<reference evidence="2 3" key="1">
    <citation type="submission" date="2019-06" db="EMBL/GenBank/DDBJ databases">
        <title>Amycolatopsis alkalitolerans sp. nov., isolated from Gastrodia elata Blume.</title>
        <authorList>
            <person name="Narsing Rao M.P."/>
            <person name="Li W.J."/>
        </authorList>
    </citation>
    <scope>NUCLEOTIDE SEQUENCE [LARGE SCALE GENOMIC DNA]</scope>
    <source>
        <strain evidence="2 3">SYSUP0005</strain>
    </source>
</reference>
<dbReference type="RefSeq" id="WP_139098458.1">
    <property type="nucleotide sequence ID" value="NZ_VDFW01000019.1"/>
</dbReference>
<dbReference type="Proteomes" id="UP000305546">
    <property type="component" value="Unassembled WGS sequence"/>
</dbReference>
<evidence type="ECO:0000313" key="3">
    <source>
        <dbReference type="Proteomes" id="UP000305546"/>
    </source>
</evidence>
<feature type="region of interest" description="Disordered" evidence="1">
    <location>
        <begin position="1"/>
        <end position="25"/>
    </location>
</feature>
<evidence type="ECO:0000313" key="2">
    <source>
        <dbReference type="EMBL" id="TNC23501.1"/>
    </source>
</evidence>
<sequence length="135" mass="14509">MERHADRREERPVSDRNGPIIRRSPVIGSPGMDLPLIHPIKGAGARVLLKLQHHHARNPISLLCVTGHRAATGPAREILTDRSGGEDAWGPAGAPRFLFCRQPVARLGDNRRKNGQSASLSGAKGVPLVEAVVEG</sequence>
<name>A0A5C4LXE9_9PSEU</name>
<comment type="caution">
    <text evidence="2">The sequence shown here is derived from an EMBL/GenBank/DDBJ whole genome shotgun (WGS) entry which is preliminary data.</text>
</comment>
<proteinExistence type="predicted"/>
<organism evidence="2 3">
    <name type="scientific">Amycolatopsis alkalitolerans</name>
    <dbReference type="NCBI Taxonomy" id="2547244"/>
    <lineage>
        <taxon>Bacteria</taxon>
        <taxon>Bacillati</taxon>
        <taxon>Actinomycetota</taxon>
        <taxon>Actinomycetes</taxon>
        <taxon>Pseudonocardiales</taxon>
        <taxon>Pseudonocardiaceae</taxon>
        <taxon>Amycolatopsis</taxon>
    </lineage>
</organism>
<gene>
    <name evidence="2" type="ORF">FG385_20935</name>
</gene>